<evidence type="ECO:0000313" key="3">
    <source>
        <dbReference type="Proteomes" id="UP000664344"/>
    </source>
</evidence>
<dbReference type="EMBL" id="JAFKDB010000015">
    <property type="protein sequence ID" value="MBN7770150.1"/>
    <property type="molecule type" value="Genomic_DNA"/>
</dbReference>
<proteinExistence type="predicted"/>
<keyword evidence="1" id="KW-0812">Transmembrane</keyword>
<keyword evidence="3" id="KW-1185">Reference proteome</keyword>
<gene>
    <name evidence="2" type="ORF">JYP53_09605</name>
</gene>
<dbReference type="Proteomes" id="UP000664344">
    <property type="component" value="Unassembled WGS sequence"/>
</dbReference>
<reference evidence="2 3" key="1">
    <citation type="submission" date="2021-02" db="EMBL/GenBank/DDBJ databases">
        <title>PHA producing bacteria isolated from coastal sediment in Guangdong, Shenzhen.</title>
        <authorList>
            <person name="Zheng W."/>
            <person name="Yu S."/>
            <person name="Huang Y."/>
        </authorList>
    </citation>
    <scope>NUCLEOTIDE SEQUENCE [LARGE SCALE GENOMIC DNA]</scope>
    <source>
        <strain evidence="2 3">TN21-5</strain>
    </source>
</reference>
<feature type="transmembrane region" description="Helical" evidence="1">
    <location>
        <begin position="518"/>
        <end position="539"/>
    </location>
</feature>
<keyword evidence="1" id="KW-0472">Membrane</keyword>
<accession>A0ABS3BIU6</accession>
<protein>
    <submittedName>
        <fullName evidence="2">Uncharacterized protein</fullName>
    </submittedName>
</protein>
<comment type="caution">
    <text evidence="2">The sequence shown here is derived from an EMBL/GenBank/DDBJ whole genome shotgun (WGS) entry which is preliminary data.</text>
</comment>
<dbReference type="RefSeq" id="WP_206557451.1">
    <property type="nucleotide sequence ID" value="NZ_JAFKDB010000015.1"/>
</dbReference>
<name>A0ABS3BIU6_9GAMM</name>
<keyword evidence="1" id="KW-1133">Transmembrane helix</keyword>
<evidence type="ECO:0000313" key="2">
    <source>
        <dbReference type="EMBL" id="MBN7770150.1"/>
    </source>
</evidence>
<evidence type="ECO:0000256" key="1">
    <source>
        <dbReference type="SAM" id="Phobius"/>
    </source>
</evidence>
<sequence length="542" mass="59158">MSTTTAGQLKEGLTKSGNRELLERWASQPVFTMFARYPDGTDKPAPVGEEPELLMVFYLEPGAAEAVAAESSSPEDGIEFYARQVELWDLARAARFYQCPLYWPEQELILSSAQLEVLGNTALVKDAIGSRRYTLITVLPLEGPAAAAGQPALLQRWAWLKEDDQAVDQEVEGKAHRILFDDRMNWGSDQGMPELPDDAVARSVLTPSEQQAFDRWAQPMLGLAHQPSLERKLPEGIQPLPGSPVPVSGLQSLAAMDELVQAFLLPGHQNLKLEVFDSALAPSDEATGEPEASDAPARFRHFRAVYLAQGASAPMALCEDSLLIDELENLPLALPEAPGLHPMPEALRARLLRYLAWELLHASRYADGVPFLMLGRMAGFLTAMPDNSGEPFYAQPDDPRYPYLARMTCGPASVPVIVIGEQDGDRVCVPVGNQSLPEADVPEDLPMGDEMVLDGELNIWGHAGMLRVPAGWLDCPEQWYSGTRLAAPWVVEQVRSGLYLMDFVTSEGGAKDKKVESAIGTVVTVSMIAFALFVLLLNLTGG</sequence>
<organism evidence="2 3">
    <name type="scientific">Marinobacter daepoensis</name>
    <dbReference type="NCBI Taxonomy" id="262077"/>
    <lineage>
        <taxon>Bacteria</taxon>
        <taxon>Pseudomonadati</taxon>
        <taxon>Pseudomonadota</taxon>
        <taxon>Gammaproteobacteria</taxon>
        <taxon>Pseudomonadales</taxon>
        <taxon>Marinobacteraceae</taxon>
        <taxon>Marinobacter</taxon>
    </lineage>
</organism>